<reference evidence="2" key="1">
    <citation type="submission" date="2011-08" db="EMBL/GenBank/DDBJ databases">
        <authorList>
            <person name="Rombauts S."/>
        </authorList>
    </citation>
    <scope>NUCLEOTIDE SEQUENCE</scope>
    <source>
        <strain evidence="2">London</strain>
    </source>
</reference>
<dbReference type="EnsemblMetazoa" id="tetur36g00710.1">
    <property type="protein sequence ID" value="tetur36g00710.1"/>
    <property type="gene ID" value="tetur36g00710"/>
</dbReference>
<name>T1L3Q1_TETUR</name>
<proteinExistence type="predicted"/>
<protein>
    <submittedName>
        <fullName evidence="1">Uncharacterized protein</fullName>
    </submittedName>
</protein>
<organism evidence="1 2">
    <name type="scientific">Tetranychus urticae</name>
    <name type="common">Two-spotted spider mite</name>
    <dbReference type="NCBI Taxonomy" id="32264"/>
    <lineage>
        <taxon>Eukaryota</taxon>
        <taxon>Metazoa</taxon>
        <taxon>Ecdysozoa</taxon>
        <taxon>Arthropoda</taxon>
        <taxon>Chelicerata</taxon>
        <taxon>Arachnida</taxon>
        <taxon>Acari</taxon>
        <taxon>Acariformes</taxon>
        <taxon>Trombidiformes</taxon>
        <taxon>Prostigmata</taxon>
        <taxon>Eleutherengona</taxon>
        <taxon>Raphignathae</taxon>
        <taxon>Tetranychoidea</taxon>
        <taxon>Tetranychidae</taxon>
        <taxon>Tetranychus</taxon>
    </lineage>
</organism>
<dbReference type="HOGENOM" id="CLU_1398018_0_0_1"/>
<evidence type="ECO:0000313" key="1">
    <source>
        <dbReference type="EnsemblMetazoa" id="tetur36g00710.1"/>
    </source>
</evidence>
<keyword evidence="2" id="KW-1185">Reference proteome</keyword>
<accession>T1L3Q1</accession>
<evidence type="ECO:0000313" key="2">
    <source>
        <dbReference type="Proteomes" id="UP000015104"/>
    </source>
</evidence>
<dbReference type="AlphaFoldDB" id="T1L3Q1"/>
<dbReference type="EMBL" id="CAEY01001042">
    <property type="status" value="NOT_ANNOTATED_CDS"/>
    <property type="molecule type" value="Genomic_DNA"/>
</dbReference>
<sequence>MTSHIPINDGNQILLGTKVFMDLGQMVSSLRSPEDSVAESIVESVDLEFDDEGKNEMFEETEDSEDVGEDEASEDDLMVAESDDDYSNDLYFSGNVDQVKSNDTTSVKPSFPNESMKPFGRLDLINSINDSTRGPLILSKLPVERFDQRQKSLRFPLMMPRTHRNVTRLREGCSLRPSEFSKPKTFTIHWKHDNP</sequence>
<reference evidence="1" key="2">
    <citation type="submission" date="2015-06" db="UniProtKB">
        <authorList>
            <consortium name="EnsemblMetazoa"/>
        </authorList>
    </citation>
    <scope>IDENTIFICATION</scope>
</reference>
<dbReference type="Proteomes" id="UP000015104">
    <property type="component" value="Unassembled WGS sequence"/>
</dbReference>